<sequence>MLTMTSPKQVLKSIGPKLVPFFKTLAIYFVVFIPEDNPSLLAMFIKCLPVASLLLFVLMHGMSLGNEYAFSRRILIGLFFSCIGDGLLVWREFFLYGMVSFGIGHMFFISAFGFQPLNLSLGIPMYIASMLGLSVWLPQQTLIYKITVPIYTALLVTMAWRAAARVRFFEDLWTWTKLCSCVGGFFFVISDAIIGFHMFYSPMPYGQVLIMTTYYAAQLGIALSVVDSKASYIREEESRKKKQRHSLLEDSEQEGGSIMAAGTDIRHRRIGSVES</sequence>
<dbReference type="AlphaFoldDB" id="A0A8J2RE41"/>
<comment type="caution">
    <text evidence="11">The sequence shown here is derived from an EMBL/GenBank/DDBJ whole genome shotgun (WGS) entry which is preliminary data.</text>
</comment>
<comment type="catalytic activity">
    <reaction evidence="8">
        <text>a 1-O-(1Z-alkenyl)-sn-glycero-3-phosphocholine + H2O = a 2,3-saturated aldehyde + sn-glycerol 3-phosphocholine</text>
        <dbReference type="Rhea" id="RHEA:22544"/>
        <dbReference type="ChEBI" id="CHEBI:15377"/>
        <dbReference type="ChEBI" id="CHEBI:16870"/>
        <dbReference type="ChEBI" id="CHEBI:73359"/>
        <dbReference type="ChEBI" id="CHEBI:77287"/>
        <dbReference type="EC" id="3.3.2.2"/>
    </reaction>
</comment>
<evidence type="ECO:0000256" key="7">
    <source>
        <dbReference type="ARBA" id="ARBA00049458"/>
    </source>
</evidence>
<evidence type="ECO:0000313" key="12">
    <source>
        <dbReference type="Proteomes" id="UP000789390"/>
    </source>
</evidence>
<proteinExistence type="inferred from homology"/>
<feature type="compositionally biased region" description="Basic residues" evidence="9">
    <location>
        <begin position="266"/>
        <end position="275"/>
    </location>
</feature>
<evidence type="ECO:0000256" key="2">
    <source>
        <dbReference type="ARBA" id="ARBA00007375"/>
    </source>
</evidence>
<feature type="transmembrane region" description="Helical" evidence="10">
    <location>
        <begin position="205"/>
        <end position="226"/>
    </location>
</feature>
<dbReference type="InterPro" id="IPR012506">
    <property type="entry name" value="TMEM86B-like"/>
</dbReference>
<evidence type="ECO:0000256" key="8">
    <source>
        <dbReference type="ARBA" id="ARBA00049560"/>
    </source>
</evidence>
<feature type="transmembrane region" description="Helical" evidence="10">
    <location>
        <begin position="143"/>
        <end position="163"/>
    </location>
</feature>
<comment type="similarity">
    <text evidence="2">Belongs to the TMEM86 family.</text>
</comment>
<feature type="transmembrane region" description="Helical" evidence="10">
    <location>
        <begin position="14"/>
        <end position="33"/>
    </location>
</feature>
<keyword evidence="3 10" id="KW-0812">Transmembrane</keyword>
<accession>A0A8J2RE41</accession>
<keyword evidence="4 10" id="KW-1133">Transmembrane helix</keyword>
<dbReference type="PANTHER" id="PTHR31885:SF6">
    <property type="entry name" value="GH04784P"/>
    <property type="match status" value="1"/>
</dbReference>
<dbReference type="PANTHER" id="PTHR31885">
    <property type="entry name" value="GH04784P"/>
    <property type="match status" value="1"/>
</dbReference>
<dbReference type="OrthoDB" id="2133758at2759"/>
<organism evidence="11 12">
    <name type="scientific">Daphnia galeata</name>
    <dbReference type="NCBI Taxonomy" id="27404"/>
    <lineage>
        <taxon>Eukaryota</taxon>
        <taxon>Metazoa</taxon>
        <taxon>Ecdysozoa</taxon>
        <taxon>Arthropoda</taxon>
        <taxon>Crustacea</taxon>
        <taxon>Branchiopoda</taxon>
        <taxon>Diplostraca</taxon>
        <taxon>Cladocera</taxon>
        <taxon>Anomopoda</taxon>
        <taxon>Daphniidae</taxon>
        <taxon>Daphnia</taxon>
    </lineage>
</organism>
<evidence type="ECO:0000256" key="5">
    <source>
        <dbReference type="ARBA" id="ARBA00023136"/>
    </source>
</evidence>
<evidence type="ECO:0000256" key="6">
    <source>
        <dbReference type="ARBA" id="ARBA00035673"/>
    </source>
</evidence>
<feature type="transmembrane region" description="Helical" evidence="10">
    <location>
        <begin position="94"/>
        <end position="112"/>
    </location>
</feature>
<dbReference type="GO" id="GO:0016020">
    <property type="term" value="C:membrane"/>
    <property type="evidence" value="ECO:0007669"/>
    <property type="project" value="UniProtKB-SubCell"/>
</dbReference>
<evidence type="ECO:0000256" key="9">
    <source>
        <dbReference type="SAM" id="MobiDB-lite"/>
    </source>
</evidence>
<dbReference type="EC" id="3.3.2.2" evidence="6"/>
<evidence type="ECO:0000256" key="1">
    <source>
        <dbReference type="ARBA" id="ARBA00004141"/>
    </source>
</evidence>
<gene>
    <name evidence="11" type="ORF">DGAL_LOCUS2362</name>
</gene>
<feature type="region of interest" description="Disordered" evidence="9">
    <location>
        <begin position="237"/>
        <end position="275"/>
    </location>
</feature>
<dbReference type="Proteomes" id="UP000789390">
    <property type="component" value="Unassembled WGS sequence"/>
</dbReference>
<evidence type="ECO:0000313" key="11">
    <source>
        <dbReference type="EMBL" id="CAH0100171.1"/>
    </source>
</evidence>
<evidence type="ECO:0000256" key="3">
    <source>
        <dbReference type="ARBA" id="ARBA00022692"/>
    </source>
</evidence>
<comment type="subcellular location">
    <subcellularLocation>
        <location evidence="1">Membrane</location>
        <topology evidence="1">Multi-pass membrane protein</topology>
    </subcellularLocation>
</comment>
<comment type="catalytic activity">
    <reaction evidence="7">
        <text>a 1-O-(1Z-alkenyl)-sn-glycero-3-phosphoethanolamine + H2O = a 2,3-saturated aldehyde + sn-glycero-3-phosphoethanolamine</text>
        <dbReference type="Rhea" id="RHEA:16905"/>
        <dbReference type="ChEBI" id="CHEBI:15377"/>
        <dbReference type="ChEBI" id="CHEBI:73359"/>
        <dbReference type="ChEBI" id="CHEBI:77288"/>
        <dbReference type="ChEBI" id="CHEBI:143890"/>
        <dbReference type="EC" id="3.3.2.2"/>
    </reaction>
</comment>
<reference evidence="11" key="1">
    <citation type="submission" date="2021-11" db="EMBL/GenBank/DDBJ databases">
        <authorList>
            <person name="Schell T."/>
        </authorList>
    </citation>
    <scope>NUCLEOTIDE SEQUENCE</scope>
    <source>
        <strain evidence="11">M5</strain>
    </source>
</reference>
<keyword evidence="5 10" id="KW-0472">Membrane</keyword>
<feature type="transmembrane region" description="Helical" evidence="10">
    <location>
        <begin position="39"/>
        <end position="58"/>
    </location>
</feature>
<keyword evidence="12" id="KW-1185">Reference proteome</keyword>
<dbReference type="EMBL" id="CAKKLH010000033">
    <property type="protein sequence ID" value="CAH0100171.1"/>
    <property type="molecule type" value="Genomic_DNA"/>
</dbReference>
<name>A0A8J2RE41_9CRUS</name>
<dbReference type="GO" id="GO:0047408">
    <property type="term" value="F:alkenylglycerophosphocholine hydrolase activity"/>
    <property type="evidence" value="ECO:0007669"/>
    <property type="project" value="UniProtKB-EC"/>
</dbReference>
<protein>
    <recommendedName>
        <fullName evidence="6">lysoplasmalogenase</fullName>
        <ecNumber evidence="6">3.3.2.2</ecNumber>
    </recommendedName>
</protein>
<evidence type="ECO:0000256" key="10">
    <source>
        <dbReference type="SAM" id="Phobius"/>
    </source>
</evidence>
<dbReference type="Pfam" id="PF07947">
    <property type="entry name" value="YhhN"/>
    <property type="match status" value="1"/>
</dbReference>
<evidence type="ECO:0000256" key="4">
    <source>
        <dbReference type="ARBA" id="ARBA00022989"/>
    </source>
</evidence>
<feature type="transmembrane region" description="Helical" evidence="10">
    <location>
        <begin position="175"/>
        <end position="199"/>
    </location>
</feature>